<comment type="caution">
    <text evidence="1">The sequence shown here is derived from an EMBL/GenBank/DDBJ whole genome shotgun (WGS) entry which is preliminary data.</text>
</comment>
<name>L8X2A5_THACA</name>
<protein>
    <submittedName>
        <fullName evidence="1">Uncharacterized protein</fullName>
    </submittedName>
</protein>
<sequence>MLVHTIALFIHGSRYFSLPLCGSRVFYIHAISHLYYLWANHHSRGDCRCGSDADCLRSYRVVAKYLSH</sequence>
<accession>L8X2A5</accession>
<gene>
    <name evidence="1" type="ORF">AG1IA_02798</name>
</gene>
<dbReference type="HOGENOM" id="CLU_2795705_0_0_1"/>
<proteinExistence type="predicted"/>
<keyword evidence="2" id="KW-1185">Reference proteome</keyword>
<dbReference type="AlphaFoldDB" id="L8X2A5"/>
<dbReference type="Proteomes" id="UP000011668">
    <property type="component" value="Unassembled WGS sequence"/>
</dbReference>
<dbReference type="EMBL" id="AFRT01000602">
    <property type="protein sequence ID" value="ELU43158.1"/>
    <property type="molecule type" value="Genomic_DNA"/>
</dbReference>
<evidence type="ECO:0000313" key="2">
    <source>
        <dbReference type="Proteomes" id="UP000011668"/>
    </source>
</evidence>
<evidence type="ECO:0000313" key="1">
    <source>
        <dbReference type="EMBL" id="ELU43158.1"/>
    </source>
</evidence>
<reference evidence="1 2" key="1">
    <citation type="journal article" date="2013" name="Nat. Commun.">
        <title>The evolution and pathogenic mechanisms of the rice sheath blight pathogen.</title>
        <authorList>
            <person name="Zheng A."/>
            <person name="Lin R."/>
            <person name="Xu L."/>
            <person name="Qin P."/>
            <person name="Tang C."/>
            <person name="Ai P."/>
            <person name="Zhang D."/>
            <person name="Liu Y."/>
            <person name="Sun Z."/>
            <person name="Feng H."/>
            <person name="Wang Y."/>
            <person name="Chen Y."/>
            <person name="Liang X."/>
            <person name="Fu R."/>
            <person name="Li Q."/>
            <person name="Zhang J."/>
            <person name="Yu X."/>
            <person name="Xie Z."/>
            <person name="Ding L."/>
            <person name="Guan P."/>
            <person name="Tang J."/>
            <person name="Liang Y."/>
            <person name="Wang S."/>
            <person name="Deng Q."/>
            <person name="Li S."/>
            <person name="Zhu J."/>
            <person name="Wang L."/>
            <person name="Liu H."/>
            <person name="Li P."/>
        </authorList>
    </citation>
    <scope>NUCLEOTIDE SEQUENCE [LARGE SCALE GENOMIC DNA]</scope>
    <source>
        <strain evidence="2">AG-1 IA</strain>
    </source>
</reference>
<organism evidence="1 2">
    <name type="scientific">Thanatephorus cucumeris (strain AG1-IA)</name>
    <name type="common">Rice sheath blight fungus</name>
    <name type="synonym">Rhizoctonia solani</name>
    <dbReference type="NCBI Taxonomy" id="983506"/>
    <lineage>
        <taxon>Eukaryota</taxon>
        <taxon>Fungi</taxon>
        <taxon>Dikarya</taxon>
        <taxon>Basidiomycota</taxon>
        <taxon>Agaricomycotina</taxon>
        <taxon>Agaricomycetes</taxon>
        <taxon>Cantharellales</taxon>
        <taxon>Ceratobasidiaceae</taxon>
        <taxon>Rhizoctonia</taxon>
        <taxon>Rhizoctonia solani AG-1</taxon>
    </lineage>
</organism>